<organism evidence="2 3">
    <name type="scientific">Botryosphaeria dothidea</name>
    <dbReference type="NCBI Taxonomy" id="55169"/>
    <lineage>
        <taxon>Eukaryota</taxon>
        <taxon>Fungi</taxon>
        <taxon>Dikarya</taxon>
        <taxon>Ascomycota</taxon>
        <taxon>Pezizomycotina</taxon>
        <taxon>Dothideomycetes</taxon>
        <taxon>Dothideomycetes incertae sedis</taxon>
        <taxon>Botryosphaeriales</taxon>
        <taxon>Botryosphaeriaceae</taxon>
        <taxon>Botryosphaeria</taxon>
    </lineage>
</organism>
<protein>
    <submittedName>
        <fullName evidence="2">Uncharacterized protein</fullName>
    </submittedName>
</protein>
<accession>A0A8H4IW77</accession>
<feature type="compositionally biased region" description="Basic and acidic residues" evidence="1">
    <location>
        <begin position="37"/>
        <end position="56"/>
    </location>
</feature>
<gene>
    <name evidence="2" type="ORF">GTA08_BOTSDO04457</name>
</gene>
<evidence type="ECO:0000313" key="2">
    <source>
        <dbReference type="EMBL" id="KAF4308341.1"/>
    </source>
</evidence>
<reference evidence="2" key="1">
    <citation type="submission" date="2020-04" db="EMBL/GenBank/DDBJ databases">
        <title>Genome Assembly and Annotation of Botryosphaeria dothidea sdau 11-99, a Latent Pathogen of Apple Fruit Ring Rot in China.</title>
        <authorList>
            <person name="Yu C."/>
            <person name="Diao Y."/>
            <person name="Lu Q."/>
            <person name="Zhao J."/>
            <person name="Cui S."/>
            <person name="Peng C."/>
            <person name="He B."/>
            <person name="Liu H."/>
        </authorList>
    </citation>
    <scope>NUCLEOTIDE SEQUENCE [LARGE SCALE GENOMIC DNA]</scope>
    <source>
        <strain evidence="2">Sdau11-99</strain>
    </source>
</reference>
<feature type="region of interest" description="Disordered" evidence="1">
    <location>
        <begin position="28"/>
        <end position="56"/>
    </location>
</feature>
<feature type="compositionally biased region" description="Basic and acidic residues" evidence="1">
    <location>
        <begin position="358"/>
        <end position="378"/>
    </location>
</feature>
<feature type="compositionally biased region" description="Basic and acidic residues" evidence="1">
    <location>
        <begin position="330"/>
        <end position="340"/>
    </location>
</feature>
<dbReference type="AlphaFoldDB" id="A0A8H4IW77"/>
<feature type="compositionally biased region" description="Acidic residues" evidence="1">
    <location>
        <begin position="297"/>
        <end position="311"/>
    </location>
</feature>
<sequence>MTYVVASNKGSQPWGYSTLDDFGGVITGKTDQSNRYSGKEEEAGGEAEAARGNDATTREDAIAAATALQEFVAWGRVLFAARWPGLAHTADILKRTIDSSRRSEPPPHAIWTALPPGAAAASSSFWPPFDKTDPDPAVRLLARLTEPKRYALVDPWKRGTAAHMLGVVRDVEAYAHPNSKELIGGLDELEVVAAMVLLADRSAEDDASALRRKLDRLLAVTGVGWERLVEADGRVNRFFAREARTRERVIVPGMGDYARGVWFSRFESLEGLDTGVGGDGEDEDLDVVYWDDSDFQDDATVEEDEEEEEAAAEGTAERDGGSGAVDGVTEDARRVTEKAPEINNSHVKDAAAGQETSIRSEEMVAERQRTAATREQRITDDKGMLDKIPNYDEDGVWAIVSKNMEDRHGCRLGRDANRTKGAIYLMLMDSDIGGHDVQTRAHAADILGNRIQYQSWKLPEETSDMSHGNIASMYEKLYKLVASKARSGDIEFPFQFPFEDESLRTLRIPGVEADEVPKWKRELDNELSEVLTGAELARSLNPEKRETLEHFGLLTRHDVKDGSDSEGRRPEVKFQLQQFEQLIEILELESDIRHLNNDIAILRRLKNGRISTWPRQPTELIQPVPPGFLENRRTPEEIANLFETFHGGSLGLGEAGER</sequence>
<evidence type="ECO:0000313" key="3">
    <source>
        <dbReference type="Proteomes" id="UP000572817"/>
    </source>
</evidence>
<dbReference type="OrthoDB" id="10640493at2759"/>
<comment type="caution">
    <text evidence="2">The sequence shown here is derived from an EMBL/GenBank/DDBJ whole genome shotgun (WGS) entry which is preliminary data.</text>
</comment>
<name>A0A8H4IW77_9PEZI</name>
<keyword evidence="3" id="KW-1185">Reference proteome</keyword>
<dbReference type="Proteomes" id="UP000572817">
    <property type="component" value="Unassembled WGS sequence"/>
</dbReference>
<evidence type="ECO:0000256" key="1">
    <source>
        <dbReference type="SAM" id="MobiDB-lite"/>
    </source>
</evidence>
<feature type="region of interest" description="Disordered" evidence="1">
    <location>
        <begin position="297"/>
        <end position="378"/>
    </location>
</feature>
<proteinExistence type="predicted"/>
<dbReference type="EMBL" id="WWBZ02000022">
    <property type="protein sequence ID" value="KAF4308341.1"/>
    <property type="molecule type" value="Genomic_DNA"/>
</dbReference>